<dbReference type="OrthoDB" id="3860514at2759"/>
<gene>
    <name evidence="1" type="ORF">UCRNP2_3567</name>
</gene>
<sequence>MDRHRLRPRKVSYMDLPYDIRHMIYEEVFGETIAVHTMRSKPSNVAPKLLCLNKQIHDEVKEFMLQRNLLFTGTSGFFVLDHFLHFLGSPALLQQLRHLTVHVPFLPSNQIGGFSVQFPDTEAKLKDLHAAIAESGLSDPDHVAAHSSEQVLTTHANTFKHAVQQLAGCPGLRRLDLILPQHFAVKDGAPYQACQMWTSYFSAVVQFTLLDQSFPDEGYWAALDGLRRALPALQISLVVVSDTLEHDAWVRPVHPHAPSLADRLRKHAWVLRRARRLGWRVGYTEKDVDGAGDLGYEFGGEALQAVLGGL</sequence>
<name>R1GDK2_BOTPV</name>
<dbReference type="HOGENOM" id="CLU_897123_0_0_1"/>
<proteinExistence type="predicted"/>
<dbReference type="EMBL" id="KB916062">
    <property type="protein sequence ID" value="EOD49665.1"/>
    <property type="molecule type" value="Genomic_DNA"/>
</dbReference>
<evidence type="ECO:0000313" key="2">
    <source>
        <dbReference type="Proteomes" id="UP000013521"/>
    </source>
</evidence>
<protein>
    <submittedName>
        <fullName evidence="1">Uncharacterized protein</fullName>
    </submittedName>
</protein>
<reference evidence="2" key="1">
    <citation type="journal article" date="2013" name="Genome Announc.">
        <title>Draft genome sequence of Neofusicoccum parvum isolate UCR-NP2, a fungal vascular pathogen associated with grapevine cankers.</title>
        <authorList>
            <person name="Blanco-Ulate B."/>
            <person name="Rolshausen P."/>
            <person name="Cantu D."/>
        </authorList>
    </citation>
    <scope>NUCLEOTIDE SEQUENCE [LARGE SCALE GENOMIC DNA]</scope>
    <source>
        <strain evidence="2">UCR-NP2</strain>
    </source>
</reference>
<organism evidence="1 2">
    <name type="scientific">Botryosphaeria parva (strain UCR-NP2)</name>
    <name type="common">Grapevine canker fungus</name>
    <name type="synonym">Neofusicoccum parvum</name>
    <dbReference type="NCBI Taxonomy" id="1287680"/>
    <lineage>
        <taxon>Eukaryota</taxon>
        <taxon>Fungi</taxon>
        <taxon>Dikarya</taxon>
        <taxon>Ascomycota</taxon>
        <taxon>Pezizomycotina</taxon>
        <taxon>Dothideomycetes</taxon>
        <taxon>Dothideomycetes incertae sedis</taxon>
        <taxon>Botryosphaeriales</taxon>
        <taxon>Botryosphaeriaceae</taxon>
        <taxon>Neofusicoccum</taxon>
    </lineage>
</organism>
<evidence type="ECO:0000313" key="1">
    <source>
        <dbReference type="EMBL" id="EOD49665.1"/>
    </source>
</evidence>
<dbReference type="KEGG" id="npa:UCRNP2_3567"/>
<dbReference type="AlphaFoldDB" id="R1GDK2"/>
<accession>R1GDK2</accession>
<dbReference type="Proteomes" id="UP000013521">
    <property type="component" value="Unassembled WGS sequence"/>
</dbReference>